<dbReference type="RefSeq" id="WP_258823805.1">
    <property type="nucleotide sequence ID" value="NZ_JANUHB010000005.1"/>
</dbReference>
<protein>
    <submittedName>
        <fullName evidence="2">Uncharacterized protein</fullName>
    </submittedName>
</protein>
<proteinExistence type="predicted"/>
<accession>A0ABT2DHP9</accession>
<feature type="transmembrane region" description="Helical" evidence="1">
    <location>
        <begin position="135"/>
        <end position="154"/>
    </location>
</feature>
<gene>
    <name evidence="2" type="ORF">NX774_18785</name>
</gene>
<feature type="transmembrane region" description="Helical" evidence="1">
    <location>
        <begin position="96"/>
        <end position="115"/>
    </location>
</feature>
<keyword evidence="1" id="KW-1133">Transmembrane helix</keyword>
<feature type="transmembrane region" description="Helical" evidence="1">
    <location>
        <begin position="57"/>
        <end position="84"/>
    </location>
</feature>
<evidence type="ECO:0000313" key="3">
    <source>
        <dbReference type="Proteomes" id="UP001206126"/>
    </source>
</evidence>
<keyword evidence="1" id="KW-0472">Membrane</keyword>
<keyword evidence="3" id="KW-1185">Reference proteome</keyword>
<evidence type="ECO:0000256" key="1">
    <source>
        <dbReference type="SAM" id="Phobius"/>
    </source>
</evidence>
<sequence>MSAPACNSEVRDSRPVRYKHLGAWFVAVTAASAAYILFLFGPGAIAGATGGASALHAAWVVTCFFFATWVAVLLATALPFAAAVMMARMMELECGCFYVLGALVSAAGLAALFAAMPDLGLAAGSDVPLEFSDKMLKVIPASLAAGLLGGVVCWRRVKRSAAPAAMAVA</sequence>
<comment type="caution">
    <text evidence="2">The sequence shown here is derived from an EMBL/GenBank/DDBJ whole genome shotgun (WGS) entry which is preliminary data.</text>
</comment>
<organism evidence="2 3">
    <name type="scientific">Massilia agilis</name>
    <dbReference type="NCBI Taxonomy" id="1811226"/>
    <lineage>
        <taxon>Bacteria</taxon>
        <taxon>Pseudomonadati</taxon>
        <taxon>Pseudomonadota</taxon>
        <taxon>Betaproteobacteria</taxon>
        <taxon>Burkholderiales</taxon>
        <taxon>Oxalobacteraceae</taxon>
        <taxon>Telluria group</taxon>
        <taxon>Massilia</taxon>
    </lineage>
</organism>
<keyword evidence="1" id="KW-0812">Transmembrane</keyword>
<reference evidence="2 3" key="1">
    <citation type="submission" date="2022-08" db="EMBL/GenBank/DDBJ databases">
        <title>Reclassification of Massilia species as members of the genera Telluria, Duganella, Pseudoduganella, Mokoshia gen. nov. and Zemynaea gen. nov. using orthogonal and non-orthogonal genome-based approaches.</title>
        <authorList>
            <person name="Bowman J.P."/>
        </authorList>
    </citation>
    <scope>NUCLEOTIDE SEQUENCE [LARGE SCALE GENOMIC DNA]</scope>
    <source>
        <strain evidence="2 3">JCM 31605</strain>
    </source>
</reference>
<name>A0ABT2DHP9_9BURK</name>
<evidence type="ECO:0000313" key="2">
    <source>
        <dbReference type="EMBL" id="MCS0809973.1"/>
    </source>
</evidence>
<dbReference type="Proteomes" id="UP001206126">
    <property type="component" value="Unassembled WGS sequence"/>
</dbReference>
<feature type="transmembrane region" description="Helical" evidence="1">
    <location>
        <begin position="21"/>
        <end position="45"/>
    </location>
</feature>
<dbReference type="EMBL" id="JANUHB010000005">
    <property type="protein sequence ID" value="MCS0809973.1"/>
    <property type="molecule type" value="Genomic_DNA"/>
</dbReference>